<dbReference type="AlphaFoldDB" id="A0A1B1NAM6"/>
<keyword evidence="4" id="KW-1185">Reference proteome</keyword>
<evidence type="ECO:0000313" key="3">
    <source>
        <dbReference type="EMBL" id="ANS78487.1"/>
    </source>
</evidence>
<evidence type="ECO:0000313" key="4">
    <source>
        <dbReference type="Proteomes" id="UP000092482"/>
    </source>
</evidence>
<proteinExistence type="predicted"/>
<dbReference type="STRING" id="1758689.SGUI_1091"/>
<dbReference type="Pfam" id="PF11303">
    <property type="entry name" value="DUF3105"/>
    <property type="match status" value="1"/>
</dbReference>
<feature type="compositionally biased region" description="Polar residues" evidence="1">
    <location>
        <begin position="199"/>
        <end position="210"/>
    </location>
</feature>
<dbReference type="KEGG" id="serj:SGUI_1091"/>
<dbReference type="Proteomes" id="UP000092482">
    <property type="component" value="Chromosome"/>
</dbReference>
<organism evidence="3 4">
    <name type="scientific">Serinicoccus hydrothermalis</name>
    <dbReference type="NCBI Taxonomy" id="1758689"/>
    <lineage>
        <taxon>Bacteria</taxon>
        <taxon>Bacillati</taxon>
        <taxon>Actinomycetota</taxon>
        <taxon>Actinomycetes</taxon>
        <taxon>Micrococcales</taxon>
        <taxon>Ornithinimicrobiaceae</taxon>
        <taxon>Serinicoccus</taxon>
    </lineage>
</organism>
<feature type="region of interest" description="Disordered" evidence="1">
    <location>
        <begin position="185"/>
        <end position="210"/>
    </location>
</feature>
<feature type="transmembrane region" description="Helical" evidence="2">
    <location>
        <begin position="34"/>
        <end position="55"/>
    </location>
</feature>
<evidence type="ECO:0000256" key="1">
    <source>
        <dbReference type="SAM" id="MobiDB-lite"/>
    </source>
</evidence>
<evidence type="ECO:0000256" key="2">
    <source>
        <dbReference type="SAM" id="Phobius"/>
    </source>
</evidence>
<protein>
    <submittedName>
        <fullName evidence="3">Putative membrane protein</fullName>
    </submittedName>
</protein>
<dbReference type="EMBL" id="CP014989">
    <property type="protein sequence ID" value="ANS78487.1"/>
    <property type="molecule type" value="Genomic_DNA"/>
</dbReference>
<keyword evidence="2" id="KW-1133">Transmembrane helix</keyword>
<name>A0A1B1NAM6_9MICO</name>
<reference evidence="3 4" key="1">
    <citation type="submission" date="2016-03" db="EMBL/GenBank/DDBJ databases">
        <title>Shallow-sea hydrothermal system.</title>
        <authorList>
            <person name="Tang K."/>
        </authorList>
    </citation>
    <scope>NUCLEOTIDE SEQUENCE [LARGE SCALE GENOMIC DNA]</scope>
    <source>
        <strain evidence="3 4">JLT9</strain>
    </source>
</reference>
<dbReference type="RefSeq" id="WP_066637306.1">
    <property type="nucleotide sequence ID" value="NZ_CP014989.1"/>
</dbReference>
<gene>
    <name evidence="3" type="ORF">SGUI_1091</name>
</gene>
<dbReference type="OrthoDB" id="164831at2"/>
<sequence length="210" mass="22642">MPRPDRKPAASDRAAKAAKIQKAGAAAERRRGMLIWGSVVAVVVVIVGAVVFAVVRDSPALVDLSGVEEYQNDAANHVADQVDYEQTPPVGGPHNPAWWNCGVYTEEVPREHAVHSLEHGAVWLTYRPDLPADQIEVLTELGGADYMLVSPVADQESPVVATAWNHQLTLDTADERTLQAFIREYKQGPQTPEPGAACTSGTSTDLVERG</sequence>
<keyword evidence="2" id="KW-0472">Membrane</keyword>
<dbReference type="PATRIC" id="fig|1758689.4.peg.1129"/>
<keyword evidence="2" id="KW-0812">Transmembrane</keyword>
<dbReference type="InterPro" id="IPR021454">
    <property type="entry name" value="DUF3105"/>
</dbReference>
<accession>A0A1B1NAM6</accession>